<comment type="cofactor">
    <cofactor evidence="11">
        <name>FAD</name>
        <dbReference type="ChEBI" id="CHEBI:57692"/>
    </cofactor>
    <text evidence="11">Binds 1 FAD per subunit.</text>
</comment>
<dbReference type="SUPFAM" id="SSF51905">
    <property type="entry name" value="FAD/NAD(P)-binding domain"/>
    <property type="match status" value="1"/>
</dbReference>
<evidence type="ECO:0000256" key="9">
    <source>
        <dbReference type="ARBA" id="ARBA00023244"/>
    </source>
</evidence>
<protein>
    <recommendedName>
        <fullName evidence="4 11">Protoporphyrinogen oxidase</fullName>
        <ecNumber evidence="4 11">1.3.3.4</ecNumber>
    </recommendedName>
</protein>
<dbReference type="Pfam" id="PF01593">
    <property type="entry name" value="Amino_oxidase"/>
    <property type="match status" value="1"/>
</dbReference>
<evidence type="ECO:0000256" key="2">
    <source>
        <dbReference type="ARBA" id="ARBA00005073"/>
    </source>
</evidence>
<keyword evidence="14" id="KW-1185">Reference proteome</keyword>
<keyword evidence="6 11" id="KW-0274">FAD</keyword>
<sequence length="477" mass="53609">MSITVLGGGISGLTAAYYLSIVRKTTKVNLYEASSRFGGWIKTDINDKEGYIFEAGPRTIRPKGLAGNNTLELIQLLELENKVWPITAHHVAAKNRMIYVKNKLCLMPSDIKGALRINPPFSKPLYYGAIKDFFGWKSKKRLDDESIYSFTSRRFGKEIADYAISSMICGICAGDAKEISVKFLMKNLFEKEQKFGSVLRGIILDFLLNGSERTKSPSFQPTPLYRKAQIERWSIYTLQGGLQTLPKVLENKLEESESVSLNLNSNCKKITFETGGPAKVMINGITHKAEHVISSLPSIQLSQLVSHQHPILSNELKMIKCVDVAVINLHYKKDLLDYQGFGLLVPPMENLPILGIIFDSCCFGMKDRTVLTIMCGGKWFEKWFGKDPNELQLLNVAMENVGKILNIHEKPDNYKVNILKDCIPQYVVGHHQRVERIRKYIEDNKLPLSLCGASYDGVGVNDVILSARLAVEKLMPV</sequence>
<dbReference type="Proteomes" id="UP000183832">
    <property type="component" value="Unassembled WGS sequence"/>
</dbReference>
<feature type="domain" description="Amine oxidase" evidence="12">
    <location>
        <begin position="10"/>
        <end position="474"/>
    </location>
</feature>
<evidence type="ECO:0000256" key="6">
    <source>
        <dbReference type="ARBA" id="ARBA00022827"/>
    </source>
</evidence>
<keyword evidence="7 11" id="KW-0560">Oxidoreductase</keyword>
<dbReference type="UniPathway" id="UPA00251">
    <property type="reaction ID" value="UER00324"/>
</dbReference>
<comment type="function">
    <text evidence="1 11">Catalyzes the 6-electron oxidation of protoporphyrinogen-IX to form protoporphyrin-IX.</text>
</comment>
<evidence type="ECO:0000259" key="12">
    <source>
        <dbReference type="Pfam" id="PF01593"/>
    </source>
</evidence>
<keyword evidence="8 11" id="KW-0350">Heme biosynthesis</keyword>
<dbReference type="PANTHER" id="PTHR42923:SF3">
    <property type="entry name" value="PROTOPORPHYRINOGEN OXIDASE"/>
    <property type="match status" value="1"/>
</dbReference>
<evidence type="ECO:0000256" key="4">
    <source>
        <dbReference type="ARBA" id="ARBA00012867"/>
    </source>
</evidence>
<dbReference type="EMBL" id="CVRI01000021">
    <property type="protein sequence ID" value="CRK91506.1"/>
    <property type="molecule type" value="Genomic_DNA"/>
</dbReference>
<evidence type="ECO:0000256" key="3">
    <source>
        <dbReference type="ARBA" id="ARBA00010551"/>
    </source>
</evidence>
<name>A0A1J1HVC6_9DIPT</name>
<proteinExistence type="inferred from homology"/>
<gene>
    <name evidence="13" type="ORF">CLUMA_CG005168</name>
</gene>
<evidence type="ECO:0000313" key="13">
    <source>
        <dbReference type="EMBL" id="CRK91506.1"/>
    </source>
</evidence>
<dbReference type="Gene3D" id="3.50.50.60">
    <property type="entry name" value="FAD/NAD(P)-binding domain"/>
    <property type="match status" value="1"/>
</dbReference>
<dbReference type="AlphaFoldDB" id="A0A1J1HVC6"/>
<dbReference type="InterPro" id="IPR050464">
    <property type="entry name" value="Zeta_carotene_desat/Oxidored"/>
</dbReference>
<dbReference type="OrthoDB" id="419752at2759"/>
<organism evidence="13 14">
    <name type="scientific">Clunio marinus</name>
    <dbReference type="NCBI Taxonomy" id="568069"/>
    <lineage>
        <taxon>Eukaryota</taxon>
        <taxon>Metazoa</taxon>
        <taxon>Ecdysozoa</taxon>
        <taxon>Arthropoda</taxon>
        <taxon>Hexapoda</taxon>
        <taxon>Insecta</taxon>
        <taxon>Pterygota</taxon>
        <taxon>Neoptera</taxon>
        <taxon>Endopterygota</taxon>
        <taxon>Diptera</taxon>
        <taxon>Nematocera</taxon>
        <taxon>Chironomoidea</taxon>
        <taxon>Chironomidae</taxon>
        <taxon>Clunio</taxon>
    </lineage>
</organism>
<dbReference type="FunFam" id="3.50.50.60:FF:000193">
    <property type="entry name" value="Protoporphyrinogen oxidase"/>
    <property type="match status" value="1"/>
</dbReference>
<dbReference type="SUPFAM" id="SSF54373">
    <property type="entry name" value="FAD-linked reductases, C-terminal domain"/>
    <property type="match status" value="1"/>
</dbReference>
<evidence type="ECO:0000256" key="5">
    <source>
        <dbReference type="ARBA" id="ARBA00022630"/>
    </source>
</evidence>
<evidence type="ECO:0000256" key="1">
    <source>
        <dbReference type="ARBA" id="ARBA00002600"/>
    </source>
</evidence>
<dbReference type="InterPro" id="IPR004572">
    <property type="entry name" value="Protoporphyrinogen_oxidase"/>
</dbReference>
<keyword evidence="9 11" id="KW-0627">Porphyrin biosynthesis</keyword>
<comment type="pathway">
    <text evidence="2 11">Porphyrin-containing compound metabolism; protoporphyrin-IX biosynthesis; protoporphyrin-IX from protoporphyrinogen-IX: step 1/1.</text>
</comment>
<evidence type="ECO:0000256" key="8">
    <source>
        <dbReference type="ARBA" id="ARBA00023133"/>
    </source>
</evidence>
<dbReference type="PANTHER" id="PTHR42923">
    <property type="entry name" value="PROTOPORPHYRINOGEN OXIDASE"/>
    <property type="match status" value="1"/>
</dbReference>
<evidence type="ECO:0000256" key="7">
    <source>
        <dbReference type="ARBA" id="ARBA00023002"/>
    </source>
</evidence>
<dbReference type="InterPro" id="IPR002937">
    <property type="entry name" value="Amino_oxidase"/>
</dbReference>
<reference evidence="13 14" key="1">
    <citation type="submission" date="2015-04" db="EMBL/GenBank/DDBJ databases">
        <authorList>
            <person name="Syromyatnikov M.Y."/>
            <person name="Popov V.N."/>
        </authorList>
    </citation>
    <scope>NUCLEOTIDE SEQUENCE [LARGE SCALE GENOMIC DNA]</scope>
</reference>
<comment type="similarity">
    <text evidence="3 11">Belongs to the protoporphyrinogen/coproporphyrinogen oxidase family. Protoporphyrinogen oxidase subfamily.</text>
</comment>
<evidence type="ECO:0000256" key="10">
    <source>
        <dbReference type="ARBA" id="ARBA00047554"/>
    </source>
</evidence>
<accession>A0A1J1HVC6</accession>
<dbReference type="NCBIfam" id="TIGR00562">
    <property type="entry name" value="proto_IX_ox"/>
    <property type="match status" value="1"/>
</dbReference>
<dbReference type="STRING" id="568069.A0A1J1HVC6"/>
<evidence type="ECO:0000313" key="14">
    <source>
        <dbReference type="Proteomes" id="UP000183832"/>
    </source>
</evidence>
<dbReference type="GO" id="GO:0006782">
    <property type="term" value="P:protoporphyrinogen IX biosynthetic process"/>
    <property type="evidence" value="ECO:0007669"/>
    <property type="project" value="UniProtKB-UniRule"/>
</dbReference>
<comment type="catalytic activity">
    <reaction evidence="10 11">
        <text>protoporphyrinogen IX + 3 O2 = protoporphyrin IX + 3 H2O2</text>
        <dbReference type="Rhea" id="RHEA:25576"/>
        <dbReference type="ChEBI" id="CHEBI:15379"/>
        <dbReference type="ChEBI" id="CHEBI:16240"/>
        <dbReference type="ChEBI" id="CHEBI:57306"/>
        <dbReference type="ChEBI" id="CHEBI:57307"/>
        <dbReference type="EC" id="1.3.3.4"/>
    </reaction>
</comment>
<dbReference type="GO" id="GO:0004729">
    <property type="term" value="F:oxygen-dependent protoporphyrinogen oxidase activity"/>
    <property type="evidence" value="ECO:0007669"/>
    <property type="project" value="UniProtKB-UniRule"/>
</dbReference>
<keyword evidence="5 11" id="KW-0285">Flavoprotein</keyword>
<dbReference type="EC" id="1.3.3.4" evidence="4 11"/>
<evidence type="ECO:0000256" key="11">
    <source>
        <dbReference type="RuleBase" id="RU367069"/>
    </source>
</evidence>
<dbReference type="InterPro" id="IPR036188">
    <property type="entry name" value="FAD/NAD-bd_sf"/>
</dbReference>
<comment type="subcellular location">
    <subcellularLocation>
        <location evidence="11">Mitochondrion inner membrane</location>
    </subcellularLocation>
</comment>
<dbReference type="GO" id="GO:0005743">
    <property type="term" value="C:mitochondrial inner membrane"/>
    <property type="evidence" value="ECO:0007669"/>
    <property type="project" value="UniProtKB-SubCell"/>
</dbReference>